<keyword evidence="1" id="KW-0472">Membrane</keyword>
<evidence type="ECO:0000256" key="1">
    <source>
        <dbReference type="SAM" id="Phobius"/>
    </source>
</evidence>
<keyword evidence="1" id="KW-0812">Transmembrane</keyword>
<accession>A0A514A005</accession>
<keyword evidence="3" id="KW-1185">Reference proteome</keyword>
<feature type="transmembrane region" description="Helical" evidence="1">
    <location>
        <begin position="34"/>
        <end position="52"/>
    </location>
</feature>
<evidence type="ECO:0000313" key="2">
    <source>
        <dbReference type="EMBL" id="QDH46609.1"/>
    </source>
</evidence>
<dbReference type="Proteomes" id="UP000319466">
    <property type="component" value="Segment"/>
</dbReference>
<evidence type="ECO:0000313" key="3">
    <source>
        <dbReference type="Proteomes" id="UP000319466"/>
    </source>
</evidence>
<protein>
    <submittedName>
        <fullName evidence="2">Uncharacterized protein</fullName>
    </submittedName>
</protein>
<dbReference type="EMBL" id="MK838112">
    <property type="protein sequence ID" value="QDH46609.1"/>
    <property type="molecule type" value="Genomic_DNA"/>
</dbReference>
<name>A0A514A005_9CAUD</name>
<gene>
    <name evidence="2" type="ORF">LAh6_62</name>
</gene>
<feature type="transmembrane region" description="Helical" evidence="1">
    <location>
        <begin position="9"/>
        <end position="28"/>
    </location>
</feature>
<sequence length="64" mass="7546">MMEKASKLFYWLVMLINVALVIAVVYSFFNPTLIPQTVVLLILSFTLNEFLVERRLQKLEEKLK</sequence>
<keyword evidence="1" id="KW-1133">Transmembrane helix</keyword>
<organism evidence="2 3">
    <name type="scientific">Aeromonas phage LAh_6</name>
    <dbReference type="NCBI Taxonomy" id="2591030"/>
    <lineage>
        <taxon>Viruses</taxon>
        <taxon>Duplodnaviria</taxon>
        <taxon>Heunggongvirae</taxon>
        <taxon>Uroviricota</taxon>
        <taxon>Caudoviricetes</taxon>
        <taxon>Grimontviridae</taxon>
        <taxon>Lahexavirus</taxon>
        <taxon>Lahexavirus LAh6</taxon>
    </lineage>
</organism>
<reference evidence="2 3" key="1">
    <citation type="submission" date="2019-04" db="EMBL/GenBank/DDBJ databases">
        <title>Novel bacteriophages capable of disrupting biofilms from clinical strains of Aeromonas hydrophila with intrinsic antibiotic resistance.</title>
        <authorList>
            <person name="Kabwe M."/>
            <person name="Brown T.L."/>
            <person name="Speirs L."/>
            <person name="Ku H."/>
            <person name="Leach M."/>
            <person name="Chan H.T."/>
            <person name="Petrovski S."/>
            <person name="Lock P."/>
            <person name="Tucci J."/>
        </authorList>
    </citation>
    <scope>NUCLEOTIDE SEQUENCE [LARGE SCALE GENOMIC DNA]</scope>
</reference>
<proteinExistence type="predicted"/>